<keyword evidence="1" id="KW-0805">Transcription regulation</keyword>
<dbReference type="Pfam" id="PF12833">
    <property type="entry name" value="HTH_18"/>
    <property type="match status" value="1"/>
</dbReference>
<dbReference type="PROSITE" id="PS01124">
    <property type="entry name" value="HTH_ARAC_FAMILY_2"/>
    <property type="match status" value="1"/>
</dbReference>
<dbReference type="PANTHER" id="PTHR43280:SF2">
    <property type="entry name" value="HTH-TYPE TRANSCRIPTIONAL REGULATOR EXSA"/>
    <property type="match status" value="1"/>
</dbReference>
<keyword evidence="8" id="KW-1185">Reference proteome</keyword>
<dbReference type="InterPro" id="IPR009057">
    <property type="entry name" value="Homeodomain-like_sf"/>
</dbReference>
<dbReference type="SMART" id="SM00342">
    <property type="entry name" value="HTH_ARAC"/>
    <property type="match status" value="1"/>
</dbReference>
<evidence type="ECO:0000313" key="7">
    <source>
        <dbReference type="Proteomes" id="UP000075346"/>
    </source>
</evidence>
<accession>A0A151KVK9</accession>
<evidence type="ECO:0000313" key="8">
    <source>
        <dbReference type="Proteomes" id="UP000075609"/>
    </source>
</evidence>
<evidence type="ECO:0000259" key="4">
    <source>
        <dbReference type="PROSITE" id="PS01124"/>
    </source>
</evidence>
<dbReference type="Gene3D" id="1.10.10.60">
    <property type="entry name" value="Homeodomain-like"/>
    <property type="match status" value="1"/>
</dbReference>
<keyword evidence="2" id="KW-0238">DNA-binding</keyword>
<gene>
    <name evidence="5" type="ORF">ATY35_19590</name>
    <name evidence="6" type="ORF">ATY37_04175</name>
</gene>
<feature type="domain" description="HTH araC/xylS-type" evidence="4">
    <location>
        <begin position="215"/>
        <end position="313"/>
    </location>
</feature>
<evidence type="ECO:0000256" key="1">
    <source>
        <dbReference type="ARBA" id="ARBA00023015"/>
    </source>
</evidence>
<dbReference type="InterPro" id="IPR018060">
    <property type="entry name" value="HTH_AraC"/>
</dbReference>
<evidence type="ECO:0000256" key="3">
    <source>
        <dbReference type="ARBA" id="ARBA00023163"/>
    </source>
</evidence>
<dbReference type="GO" id="GO:0043565">
    <property type="term" value="F:sequence-specific DNA binding"/>
    <property type="evidence" value="ECO:0007669"/>
    <property type="project" value="InterPro"/>
</dbReference>
<dbReference type="Proteomes" id="UP000075346">
    <property type="component" value="Unassembled WGS sequence"/>
</dbReference>
<dbReference type="EMBL" id="LOBP01000180">
    <property type="protein sequence ID" value="KYN82462.1"/>
    <property type="molecule type" value="Genomic_DNA"/>
</dbReference>
<reference evidence="7" key="1">
    <citation type="submission" date="2015-12" db="EMBL/GenBank/DDBJ databases">
        <authorList>
            <person name="Shamseldin A."/>
            <person name="Moawad H."/>
            <person name="Abd El-Rahim W.M."/>
            <person name="Sadowsky M.J."/>
        </authorList>
    </citation>
    <scope>NUCLEOTIDE SEQUENCE [LARGE SCALE GENOMIC DNA]</scope>
    <source>
        <strain evidence="7">2538-88</strain>
    </source>
</reference>
<dbReference type="Proteomes" id="UP000075609">
    <property type="component" value="Unassembled WGS sequence"/>
</dbReference>
<dbReference type="RefSeq" id="WP_061897484.1">
    <property type="nucleotide sequence ID" value="NZ_CAXYEW010000041.1"/>
</dbReference>
<protein>
    <recommendedName>
        <fullName evidence="4">HTH araC/xylS-type domain-containing protein</fullName>
    </recommendedName>
</protein>
<dbReference type="SUPFAM" id="SSF46689">
    <property type="entry name" value="Homeodomain-like"/>
    <property type="match status" value="1"/>
</dbReference>
<dbReference type="PANTHER" id="PTHR43280">
    <property type="entry name" value="ARAC-FAMILY TRANSCRIPTIONAL REGULATOR"/>
    <property type="match status" value="1"/>
</dbReference>
<proteinExistence type="predicted"/>
<keyword evidence="3" id="KW-0804">Transcription</keyword>
<dbReference type="GO" id="GO:0003700">
    <property type="term" value="F:DNA-binding transcription factor activity"/>
    <property type="evidence" value="ECO:0007669"/>
    <property type="project" value="InterPro"/>
</dbReference>
<dbReference type="Gene3D" id="3.40.50.880">
    <property type="match status" value="1"/>
</dbReference>
<sequence length="316" mass="35373">MSGKIVVYCSQDVNLGDVSTILEVFDQSAKYESSFKVELVSDSGGMVKTNLSTEIETIDISKILIKSDDIVFVVGGGAILENVPRKTKLCLSEYYDLGCKFCCINTGVFILAQCIPHVEFCGTTHWSYSTCSSQASPNLTAQFKNTYCIDDKIWSCAGRATTYDLCIQLLRHVVSSKTAACVARELLLPAVRNQEESQISMAIELQVTAECGKWSEIVGWIRSNISRQITVDLLADHMAMSPRNFTRKCNEYFQLSPKKLVDKVRLSVAIELIENTSYSLEYIAYRCGYFRSENMKRAFVKYGYTVPSDLRKKSAA</sequence>
<evidence type="ECO:0000313" key="5">
    <source>
        <dbReference type="EMBL" id="KYN82462.1"/>
    </source>
</evidence>
<dbReference type="InterPro" id="IPR029062">
    <property type="entry name" value="Class_I_gatase-like"/>
</dbReference>
<comment type="caution">
    <text evidence="6">The sequence shown here is derived from an EMBL/GenBank/DDBJ whole genome shotgun (WGS) entry which is preliminary data.</text>
</comment>
<dbReference type="EMBL" id="LOBR01000052">
    <property type="protein sequence ID" value="KYN86735.1"/>
    <property type="molecule type" value="Genomic_DNA"/>
</dbReference>
<dbReference type="AlphaFoldDB" id="A0A151KVK9"/>
<reference evidence="6 8" key="2">
    <citation type="submission" date="2015-12" db="EMBL/GenBank/DDBJ databases">
        <authorList>
            <person name="Tarr C.L."/>
            <person name="Gladney L.M."/>
        </authorList>
    </citation>
    <scope>NUCLEOTIDE SEQUENCE</scope>
    <source>
        <strain evidence="5 8">1048-83</strain>
        <strain evidence="6">2538-88</strain>
    </source>
</reference>
<evidence type="ECO:0000256" key="2">
    <source>
        <dbReference type="ARBA" id="ARBA00023125"/>
    </source>
</evidence>
<name>A0A151KVK9_9VIBR</name>
<organism evidence="6 7">
    <name type="scientific">Vibrio cidicii</name>
    <dbReference type="NCBI Taxonomy" id="1763883"/>
    <lineage>
        <taxon>Bacteria</taxon>
        <taxon>Pseudomonadati</taxon>
        <taxon>Pseudomonadota</taxon>
        <taxon>Gammaproteobacteria</taxon>
        <taxon>Vibrionales</taxon>
        <taxon>Vibrionaceae</taxon>
        <taxon>Vibrio</taxon>
    </lineage>
</organism>
<dbReference type="SUPFAM" id="SSF52317">
    <property type="entry name" value="Class I glutamine amidotransferase-like"/>
    <property type="match status" value="1"/>
</dbReference>
<evidence type="ECO:0000313" key="6">
    <source>
        <dbReference type="EMBL" id="KYN86735.1"/>
    </source>
</evidence>